<proteinExistence type="inferred from homology"/>
<comment type="catalytic activity">
    <reaction evidence="1">
        <text>ATP + protein L-histidine = ADP + protein N-phospho-L-histidine.</text>
        <dbReference type="EC" id="2.7.13.3"/>
    </reaction>
</comment>
<keyword evidence="6" id="KW-0808">Transferase</keyword>
<dbReference type="InterPro" id="IPR001734">
    <property type="entry name" value="Na/solute_symporter"/>
</dbReference>
<keyword evidence="11 12" id="KW-0472">Membrane</keyword>
<dbReference type="CDD" id="cd10322">
    <property type="entry name" value="SLC5sbd"/>
    <property type="match status" value="1"/>
</dbReference>
<dbReference type="InterPro" id="IPR050736">
    <property type="entry name" value="Sensor_HK_Regulatory"/>
</dbReference>
<feature type="transmembrane region" description="Helical" evidence="12">
    <location>
        <begin position="433"/>
        <end position="456"/>
    </location>
</feature>
<dbReference type="PANTHER" id="PTHR43711">
    <property type="entry name" value="TWO-COMPONENT HISTIDINE KINASE"/>
    <property type="match status" value="1"/>
</dbReference>
<dbReference type="CDD" id="cd00082">
    <property type="entry name" value="HisKA"/>
    <property type="match status" value="1"/>
</dbReference>
<dbReference type="InterPro" id="IPR004358">
    <property type="entry name" value="Sig_transdc_His_kin-like_C"/>
</dbReference>
<protein>
    <recommendedName>
        <fullName evidence="4">histidine kinase</fullName>
        <ecNumber evidence="4">2.7.13.3</ecNumber>
    </recommendedName>
</protein>
<dbReference type="InterPro" id="IPR005467">
    <property type="entry name" value="His_kinase_dom"/>
</dbReference>
<feature type="transmembrane region" description="Helical" evidence="12">
    <location>
        <begin position="68"/>
        <end position="87"/>
    </location>
</feature>
<keyword evidence="10" id="KW-0902">Two-component regulatory system</keyword>
<comment type="similarity">
    <text evidence="3">Belongs to the sodium:solute symporter (SSF) (TC 2.A.21) family.</text>
</comment>
<dbReference type="InterPro" id="IPR018212">
    <property type="entry name" value="Na/solute_symporter_CS"/>
</dbReference>
<feature type="transmembrane region" description="Helical" evidence="12">
    <location>
        <begin position="187"/>
        <end position="214"/>
    </location>
</feature>
<dbReference type="PROSITE" id="PS50283">
    <property type="entry name" value="NA_SOLUT_SYMP_3"/>
    <property type="match status" value="1"/>
</dbReference>
<keyword evidence="8" id="KW-0418">Kinase</keyword>
<dbReference type="PANTHER" id="PTHR43711:SF1">
    <property type="entry name" value="HISTIDINE KINASE 1"/>
    <property type="match status" value="1"/>
</dbReference>
<evidence type="ECO:0000313" key="15">
    <source>
        <dbReference type="Proteomes" id="UP000034665"/>
    </source>
</evidence>
<dbReference type="SMART" id="SM00387">
    <property type="entry name" value="HATPase_c"/>
    <property type="match status" value="1"/>
</dbReference>
<dbReference type="PROSITE" id="PS50109">
    <property type="entry name" value="HIS_KIN"/>
    <property type="match status" value="1"/>
</dbReference>
<dbReference type="InterPro" id="IPR003661">
    <property type="entry name" value="HisK_dim/P_dom"/>
</dbReference>
<dbReference type="SUPFAM" id="SSF55874">
    <property type="entry name" value="ATPase domain of HSP90 chaperone/DNA topoisomerase II/histidine kinase"/>
    <property type="match status" value="1"/>
</dbReference>
<feature type="domain" description="Histidine kinase" evidence="13">
    <location>
        <begin position="668"/>
        <end position="894"/>
    </location>
</feature>
<dbReference type="GO" id="GO:0022857">
    <property type="term" value="F:transmembrane transporter activity"/>
    <property type="evidence" value="ECO:0007669"/>
    <property type="project" value="InterPro"/>
</dbReference>
<evidence type="ECO:0000256" key="4">
    <source>
        <dbReference type="ARBA" id="ARBA00012438"/>
    </source>
</evidence>
<feature type="transmembrane region" description="Helical" evidence="12">
    <location>
        <begin position="325"/>
        <end position="358"/>
    </location>
</feature>
<evidence type="ECO:0000256" key="5">
    <source>
        <dbReference type="ARBA" id="ARBA00022553"/>
    </source>
</evidence>
<evidence type="ECO:0000256" key="12">
    <source>
        <dbReference type="SAM" id="Phobius"/>
    </source>
</evidence>
<feature type="transmembrane region" description="Helical" evidence="12">
    <location>
        <begin position="279"/>
        <end position="305"/>
    </location>
</feature>
<evidence type="ECO:0000256" key="9">
    <source>
        <dbReference type="ARBA" id="ARBA00022989"/>
    </source>
</evidence>
<feature type="transmembrane region" description="Helical" evidence="12">
    <location>
        <begin position="6"/>
        <end position="25"/>
    </location>
</feature>
<dbReference type="Gene3D" id="1.20.1730.10">
    <property type="entry name" value="Sodium/glucose cotransporter"/>
    <property type="match status" value="1"/>
</dbReference>
<dbReference type="GO" id="GO:0016020">
    <property type="term" value="C:membrane"/>
    <property type="evidence" value="ECO:0007669"/>
    <property type="project" value="UniProtKB-SubCell"/>
</dbReference>
<dbReference type="Pfam" id="PF02518">
    <property type="entry name" value="HATPase_c"/>
    <property type="match status" value="1"/>
</dbReference>
<evidence type="ECO:0000256" key="8">
    <source>
        <dbReference type="ARBA" id="ARBA00022777"/>
    </source>
</evidence>
<name>A0A0G0N7L6_9BACT</name>
<comment type="subcellular location">
    <subcellularLocation>
        <location evidence="2">Membrane</location>
        <topology evidence="2">Multi-pass membrane protein</topology>
    </subcellularLocation>
</comment>
<feature type="transmembrane region" description="Helical" evidence="12">
    <location>
        <begin position="241"/>
        <end position="258"/>
    </location>
</feature>
<feature type="transmembrane region" description="Helical" evidence="12">
    <location>
        <begin position="114"/>
        <end position="136"/>
    </location>
</feature>
<keyword evidence="9 12" id="KW-1133">Transmembrane helix</keyword>
<evidence type="ECO:0000313" key="14">
    <source>
        <dbReference type="EMBL" id="KKR12134.1"/>
    </source>
</evidence>
<dbReference type="AlphaFoldDB" id="A0A0G0N7L6"/>
<dbReference type="InterPro" id="IPR036890">
    <property type="entry name" value="HATPase_C_sf"/>
</dbReference>
<evidence type="ECO:0000256" key="1">
    <source>
        <dbReference type="ARBA" id="ARBA00000085"/>
    </source>
</evidence>
<evidence type="ECO:0000256" key="10">
    <source>
        <dbReference type="ARBA" id="ARBA00023012"/>
    </source>
</evidence>
<feature type="transmembrane region" description="Helical" evidence="12">
    <location>
        <begin position="37"/>
        <end position="56"/>
    </location>
</feature>
<dbReference type="Gene3D" id="1.10.287.130">
    <property type="match status" value="1"/>
</dbReference>
<dbReference type="Gene3D" id="3.30.565.10">
    <property type="entry name" value="Histidine kinase-like ATPase, C-terminal domain"/>
    <property type="match status" value="1"/>
</dbReference>
<dbReference type="STRING" id="1619013.UT41_C0003G0061"/>
<comment type="caution">
    <text evidence="14">The sequence shown here is derived from an EMBL/GenBank/DDBJ whole genome shotgun (WGS) entry which is preliminary data.</text>
</comment>
<evidence type="ECO:0000256" key="6">
    <source>
        <dbReference type="ARBA" id="ARBA00022679"/>
    </source>
</evidence>
<sequence>MVNLTTIIGILAAYFVALFAIAVYVERKYEQGKNLTNNAIIYTLSLAIYATAWTFYGNVGLAATTSYAFLGIYIGPTLAMLFGWPVIRKLVKIKNEYGVASISGFLSTRYDRSYGVGVIATLIALIGITPYFSLQFKAIFQSFSFMVGGGAGFDSGFIRLIMLGMIIIFTIAFGFRKLEQTERHPGMVMVVAIQSVIKLVAFLAVGVFVTFFLFNGPFDILAQVQANPELLEAVNAGKPEYSLFLSYIIISMFAILLLPRQFHLAVVENSDERHIRTAAWALPAYLFLITAFVFPIAIAGILKGYDIALADIFILLVSAMAENTWLTMLVFLGGISAAFSMIMVSTVAITTMVANNVLVPVIEKISILGFLRKWLLQLRWLIAVLILSLGYVFEILTGESYILVKIGIISFVAVLQFAPAVIGGLYWERGNRIGAIVGLIGGFAVWGYTSLMPAFIRSGWMPESLLLEGPFGVGFLRPENLFGVTTIDPLSMSIIFTVLVNVGLYVLVSLATKQSEDEQRIAYNIVNIIRGGKKAFLPIIAQKEYIELEAKRKIIVAVFGKYLSEEEAQKEANECIRKAKVEGKKVISINALIDLENSVENILAGFIGSPAARDVLEKESLFSPEEAAQLSNIYTQMASDIKITPEEFAQKIAEQKMLAESKNNFMAIASHEMRTPLTVIRGNAELMLQDTENKPENADTIKSLTAIQRNSVRLIDIIHDFIDVMQLEGNTITVEKETFDLVQLTKEIVADLSPVAAKKKLFLKLEEPQASIPMIIADSEKTRQVVVNIIGNAIHYTEKGGVTILISTTKEANGDFVQLSITDTGAGIAPESRATLFQKFSTVQKTFLHTKEYGSGLGLYIAKTFTEAMGGSIRLEKSIVNEGSTFTILLPVAPMEAEGKSEGK</sequence>
<dbReference type="PRINTS" id="PR00344">
    <property type="entry name" value="BCTRLSENSOR"/>
</dbReference>
<evidence type="ECO:0000256" key="7">
    <source>
        <dbReference type="ARBA" id="ARBA00022692"/>
    </source>
</evidence>
<dbReference type="SUPFAM" id="SSF47384">
    <property type="entry name" value="Homodimeric domain of signal transducing histidine kinase"/>
    <property type="match status" value="1"/>
</dbReference>
<dbReference type="GO" id="GO:0000155">
    <property type="term" value="F:phosphorelay sensor kinase activity"/>
    <property type="evidence" value="ECO:0007669"/>
    <property type="project" value="InterPro"/>
</dbReference>
<dbReference type="EC" id="2.7.13.3" evidence="4"/>
<dbReference type="SMART" id="SM00388">
    <property type="entry name" value="HisKA"/>
    <property type="match status" value="1"/>
</dbReference>
<dbReference type="Pfam" id="PF00512">
    <property type="entry name" value="HisKA"/>
    <property type="match status" value="1"/>
</dbReference>
<dbReference type="PATRIC" id="fig|1619013.3.peg.911"/>
<evidence type="ECO:0000256" key="3">
    <source>
        <dbReference type="ARBA" id="ARBA00006434"/>
    </source>
</evidence>
<evidence type="ECO:0000256" key="2">
    <source>
        <dbReference type="ARBA" id="ARBA00004141"/>
    </source>
</evidence>
<feature type="transmembrane region" description="Helical" evidence="12">
    <location>
        <begin position="490"/>
        <end position="511"/>
    </location>
</feature>
<dbReference type="InterPro" id="IPR038377">
    <property type="entry name" value="Na/Glc_symporter_sf"/>
</dbReference>
<feature type="transmembrane region" description="Helical" evidence="12">
    <location>
        <begin position="156"/>
        <end position="175"/>
    </location>
</feature>
<dbReference type="Proteomes" id="UP000034665">
    <property type="component" value="Unassembled WGS sequence"/>
</dbReference>
<feature type="transmembrane region" description="Helical" evidence="12">
    <location>
        <begin position="378"/>
        <end position="396"/>
    </location>
</feature>
<evidence type="ECO:0000256" key="11">
    <source>
        <dbReference type="ARBA" id="ARBA00023136"/>
    </source>
</evidence>
<keyword evidence="5" id="KW-0597">Phosphoprotein</keyword>
<feature type="transmembrane region" description="Helical" evidence="12">
    <location>
        <begin position="402"/>
        <end position="426"/>
    </location>
</feature>
<gene>
    <name evidence="14" type="ORF">UT41_C0003G0061</name>
</gene>
<reference evidence="14 15" key="1">
    <citation type="journal article" date="2015" name="Nature">
        <title>rRNA introns, odd ribosomes, and small enigmatic genomes across a large radiation of phyla.</title>
        <authorList>
            <person name="Brown C.T."/>
            <person name="Hug L.A."/>
            <person name="Thomas B.C."/>
            <person name="Sharon I."/>
            <person name="Castelle C.J."/>
            <person name="Singh A."/>
            <person name="Wilkins M.J."/>
            <person name="Williams K.H."/>
            <person name="Banfield J.F."/>
        </authorList>
    </citation>
    <scope>NUCLEOTIDE SEQUENCE [LARGE SCALE GENOMIC DNA]</scope>
</reference>
<dbReference type="PROSITE" id="PS00457">
    <property type="entry name" value="NA_SOLUT_SYMP_2"/>
    <property type="match status" value="1"/>
</dbReference>
<dbReference type="EMBL" id="LBWR01000003">
    <property type="protein sequence ID" value="KKR12134.1"/>
    <property type="molecule type" value="Genomic_DNA"/>
</dbReference>
<accession>A0A0G0N7L6</accession>
<organism evidence="14 15">
    <name type="scientific">Candidatus Wolfebacteria bacterium GW2011_GWC2_39_22</name>
    <dbReference type="NCBI Taxonomy" id="1619013"/>
    <lineage>
        <taxon>Bacteria</taxon>
        <taxon>Candidatus Wolfeibacteriota</taxon>
    </lineage>
</organism>
<dbReference type="InterPro" id="IPR003594">
    <property type="entry name" value="HATPase_dom"/>
</dbReference>
<keyword evidence="7 12" id="KW-0812">Transmembrane</keyword>
<evidence type="ECO:0000259" key="13">
    <source>
        <dbReference type="PROSITE" id="PS50109"/>
    </source>
</evidence>
<dbReference type="InterPro" id="IPR036097">
    <property type="entry name" value="HisK_dim/P_sf"/>
</dbReference>